<accession>A0A1I5FXQ7</accession>
<dbReference type="AlphaFoldDB" id="A0A1I5FXQ7"/>
<dbReference type="RefSeq" id="WP_091526066.1">
    <property type="nucleotide sequence ID" value="NZ_FOVI01000033.1"/>
</dbReference>
<organism evidence="1 2">
    <name type="scientific">Paenimyroides ummariense</name>
    <dbReference type="NCBI Taxonomy" id="913024"/>
    <lineage>
        <taxon>Bacteria</taxon>
        <taxon>Pseudomonadati</taxon>
        <taxon>Bacteroidota</taxon>
        <taxon>Flavobacteriia</taxon>
        <taxon>Flavobacteriales</taxon>
        <taxon>Flavobacteriaceae</taxon>
        <taxon>Paenimyroides</taxon>
    </lineage>
</organism>
<evidence type="ECO:0000313" key="2">
    <source>
        <dbReference type="Proteomes" id="UP000199036"/>
    </source>
</evidence>
<dbReference type="STRING" id="913024.SAMN05421741_1333"/>
<reference evidence="2" key="1">
    <citation type="submission" date="2016-10" db="EMBL/GenBank/DDBJ databases">
        <authorList>
            <person name="Varghese N."/>
            <person name="Submissions S."/>
        </authorList>
    </citation>
    <scope>NUCLEOTIDE SEQUENCE [LARGE SCALE GENOMIC DNA]</scope>
    <source>
        <strain evidence="2">DS-12</strain>
    </source>
</reference>
<dbReference type="EMBL" id="FOVI01000033">
    <property type="protein sequence ID" value="SFO28542.1"/>
    <property type="molecule type" value="Genomic_DNA"/>
</dbReference>
<gene>
    <name evidence="1" type="ORF">SAMN05421741_1333</name>
</gene>
<keyword evidence="2" id="KW-1185">Reference proteome</keyword>
<name>A0A1I5FXQ7_9FLAO</name>
<evidence type="ECO:0000313" key="1">
    <source>
        <dbReference type="EMBL" id="SFO28542.1"/>
    </source>
</evidence>
<dbReference type="OrthoDB" id="9816502at2"/>
<protein>
    <submittedName>
        <fullName evidence="1">Uncharacterized protein</fullName>
    </submittedName>
</protein>
<dbReference type="Proteomes" id="UP000199036">
    <property type="component" value="Unassembled WGS sequence"/>
</dbReference>
<sequence>MNAYYSFLPYIRNGLSNFLTADDLPNGNSPIERSSFSLSIGLEATAVSGGTQNTTISKDFALKGPGDVIGINKNEIVKVSPENWVTNFEPNYLPFIEFYDEDFCWRYTPAKFRKDGASLQYEYRLRPWLTLVVLMDDEFELLTTPQGKPYIKIKKTAGEIFPSQESLWAWAHVHVNENLAVGEGAIGNTDAAIAQSVTKLKNTVLKRNPEKVISRLVSPRRLMPDTGYTAFVIPTFETGRRVGMGMEPFDGSSVQEQQGAWNSSTAIDTEFPVYHQWYFKTGGSGDFETLVRLVKPRILPQSVGTREVDLQKSNNPRLENVESPQPVIKMRGIVEPLNATTVEPWELSDNNPYTKELRGIINEPTKILNEEQIGDPIIAPPIYGRWHAAQDQVQEVNSSDANWLQEANLDPRYRIFAGAGAETIRRNQEDYMNTAWEQIGDVLEANRKMNQLKLTKIANQAIYDRHLVSLKDELLLNISAPAHPRMINMPRQLTVFGEVDNSRIPVSVLSGAFRRMTRANSTLTRGITLTSGDVSTSELISEINDGVVQIATPYQPPAGQISYNIWPPDQLTPAFTMSLPQNAGFQFSNPGTIISNPAPGPISQPVRTMVESIASLHGIIQQLPNYSFPQSPMLSMSQMRNIILTRTEPVSNALAIANNFVKLTNVQGIPVQIMNTNTIMAAPKIRVPMYEELAKLSPDWIMPGLGSIEMNSINLLNVNQKYLEAYMLGLNYEMGRELMWRGYPTDQRGTYFSFFWGYDSSIKNLEIQNENDQIYNLNNYRDIEDIHKWRVDPNSITSSLTKLGSNSARTAGPPLLVMTIRAELLRKYPGTIIYLQKAQYLGPDQPRKAMLGTEVYPLFSGKIEPDIVLLGFPIDAAEIKGTGYGTGDEGYFVVFQERSTEIRFGADESDEPVSTNIPSWDDLSWKDIKDDPNSDGFIDLAKQITSSSNPDGIKWNWNGATIAYALHQAPVKLNVHAQDLVPDNQSIQ</sequence>
<proteinExistence type="predicted"/>